<protein>
    <submittedName>
        <fullName evidence="7">AcrR family transcriptional regulator</fullName>
    </submittedName>
</protein>
<dbReference type="EMBL" id="JAVDRD010000004">
    <property type="protein sequence ID" value="MDR6511156.1"/>
    <property type="molecule type" value="Genomic_DNA"/>
</dbReference>
<keyword evidence="3" id="KW-0804">Transcription</keyword>
<dbReference type="SUPFAM" id="SSF46689">
    <property type="entry name" value="Homeodomain-like"/>
    <property type="match status" value="1"/>
</dbReference>
<dbReference type="InterPro" id="IPR050109">
    <property type="entry name" value="HTH-type_TetR-like_transc_reg"/>
</dbReference>
<keyword evidence="2 4" id="KW-0238">DNA-binding</keyword>
<evidence type="ECO:0000313" key="8">
    <source>
        <dbReference type="Proteomes" id="UP001184150"/>
    </source>
</evidence>
<comment type="caution">
    <text evidence="7">The sequence shown here is derived from an EMBL/GenBank/DDBJ whole genome shotgun (WGS) entry which is preliminary data.</text>
</comment>
<dbReference type="SUPFAM" id="SSF48498">
    <property type="entry name" value="Tetracyclin repressor-like, C-terminal domain"/>
    <property type="match status" value="1"/>
</dbReference>
<dbReference type="Gene3D" id="1.10.10.60">
    <property type="entry name" value="Homeodomain-like"/>
    <property type="match status" value="1"/>
</dbReference>
<dbReference type="PANTHER" id="PTHR30055:SF234">
    <property type="entry name" value="HTH-TYPE TRANSCRIPTIONAL REGULATOR BETI"/>
    <property type="match status" value="1"/>
</dbReference>
<feature type="DNA-binding region" description="H-T-H motif" evidence="4">
    <location>
        <begin position="63"/>
        <end position="82"/>
    </location>
</feature>
<feature type="domain" description="HTH tetR-type" evidence="6">
    <location>
        <begin position="40"/>
        <end position="100"/>
    </location>
</feature>
<dbReference type="InterPro" id="IPR001647">
    <property type="entry name" value="HTH_TetR"/>
</dbReference>
<feature type="compositionally biased region" description="Low complexity" evidence="5">
    <location>
        <begin position="7"/>
        <end position="26"/>
    </location>
</feature>
<dbReference type="InterPro" id="IPR009057">
    <property type="entry name" value="Homeodomain-like_sf"/>
</dbReference>
<dbReference type="PROSITE" id="PS50977">
    <property type="entry name" value="HTH_TETR_2"/>
    <property type="match status" value="1"/>
</dbReference>
<evidence type="ECO:0000256" key="4">
    <source>
        <dbReference type="PROSITE-ProRule" id="PRU00335"/>
    </source>
</evidence>
<name>A0ABU1MLD9_9SPHN</name>
<evidence type="ECO:0000259" key="6">
    <source>
        <dbReference type="PROSITE" id="PS50977"/>
    </source>
</evidence>
<gene>
    <name evidence="7" type="ORF">J2792_002028</name>
</gene>
<evidence type="ECO:0000256" key="2">
    <source>
        <dbReference type="ARBA" id="ARBA00023125"/>
    </source>
</evidence>
<dbReference type="InterPro" id="IPR036271">
    <property type="entry name" value="Tet_transcr_reg_TetR-rel_C_sf"/>
</dbReference>
<dbReference type="PANTHER" id="PTHR30055">
    <property type="entry name" value="HTH-TYPE TRANSCRIPTIONAL REGULATOR RUTR"/>
    <property type="match status" value="1"/>
</dbReference>
<feature type="region of interest" description="Disordered" evidence="5">
    <location>
        <begin position="1"/>
        <end position="39"/>
    </location>
</feature>
<evidence type="ECO:0000256" key="1">
    <source>
        <dbReference type="ARBA" id="ARBA00023015"/>
    </source>
</evidence>
<proteinExistence type="predicted"/>
<evidence type="ECO:0000313" key="7">
    <source>
        <dbReference type="EMBL" id="MDR6511156.1"/>
    </source>
</evidence>
<keyword evidence="1" id="KW-0805">Transcription regulation</keyword>
<dbReference type="RefSeq" id="WP_084390822.1">
    <property type="nucleotide sequence ID" value="NZ_CP140001.1"/>
</dbReference>
<sequence length="231" mass="24530">MAETRTSPAPSSATAAPQPDAAAAAPAPRPSKVPKTERGRRTLRALLNAAAEEFGEKGFHDAAISQITARAGVATGSFYVYFDSKEAIFQALVRDLSGQVKDFVGPSIAAAPNQLAAESAGQLAYLNFVRQHKEIYRIIDESEFVDPAAYREHYTNSAARIAARLEAAAQRGEISAGDSEVRAWAIMGMNVFLGLRFGVWGDEAPEAVVQEAGRLLAHGLSSPSASGEERA</sequence>
<evidence type="ECO:0000256" key="3">
    <source>
        <dbReference type="ARBA" id="ARBA00023163"/>
    </source>
</evidence>
<dbReference type="PRINTS" id="PR00455">
    <property type="entry name" value="HTHTETR"/>
</dbReference>
<dbReference type="Pfam" id="PF00440">
    <property type="entry name" value="TetR_N"/>
    <property type="match status" value="1"/>
</dbReference>
<dbReference type="Gene3D" id="1.10.357.10">
    <property type="entry name" value="Tetracycline Repressor, domain 2"/>
    <property type="match status" value="1"/>
</dbReference>
<reference evidence="7 8" key="1">
    <citation type="submission" date="2023-07" db="EMBL/GenBank/DDBJ databases">
        <title>Sorghum-associated microbial communities from plants grown in Nebraska, USA.</title>
        <authorList>
            <person name="Schachtman D."/>
        </authorList>
    </citation>
    <scope>NUCLEOTIDE SEQUENCE [LARGE SCALE GENOMIC DNA]</scope>
    <source>
        <strain evidence="7 8">DS1027</strain>
    </source>
</reference>
<dbReference type="Proteomes" id="UP001184150">
    <property type="component" value="Unassembled WGS sequence"/>
</dbReference>
<accession>A0ABU1MLD9</accession>
<evidence type="ECO:0000256" key="5">
    <source>
        <dbReference type="SAM" id="MobiDB-lite"/>
    </source>
</evidence>
<keyword evidence="8" id="KW-1185">Reference proteome</keyword>
<organism evidence="7 8">
    <name type="scientific">Novosphingobium capsulatum</name>
    <dbReference type="NCBI Taxonomy" id="13688"/>
    <lineage>
        <taxon>Bacteria</taxon>
        <taxon>Pseudomonadati</taxon>
        <taxon>Pseudomonadota</taxon>
        <taxon>Alphaproteobacteria</taxon>
        <taxon>Sphingomonadales</taxon>
        <taxon>Sphingomonadaceae</taxon>
        <taxon>Novosphingobium</taxon>
    </lineage>
</organism>